<dbReference type="InterPro" id="IPR032675">
    <property type="entry name" value="LRR_dom_sf"/>
</dbReference>
<keyword evidence="7" id="KW-0472">Membrane</keyword>
<accession>A0AAD8M8D8</accession>
<dbReference type="FunFam" id="3.80.10.10:FF:000129">
    <property type="entry name" value="Leucine-rich repeat receptor-like kinase"/>
    <property type="match status" value="1"/>
</dbReference>
<evidence type="ECO:0000259" key="8">
    <source>
        <dbReference type="Pfam" id="PF08263"/>
    </source>
</evidence>
<comment type="caution">
    <text evidence="9">The sequence shown here is derived from an EMBL/GenBank/DDBJ whole genome shotgun (WGS) entry which is preliminary data.</text>
</comment>
<dbReference type="AlphaFoldDB" id="A0AAD8M8D8"/>
<gene>
    <name evidence="9" type="ORF">POM88_041516</name>
</gene>
<sequence>MNAHICVCCHVNAVVALMAIKNDLIDPHNLLDNWDITFVDPCSWRMVTCSPDGYVSALGLPSQNLSGTLSPGIGNLTNLQSVLMQNNAISGSIPASIGKLEKLQTLDLSSNKLHGEMPTISLVKIEFLPLYTNYDLGLATRSHRSHISACASSEARLGWVCVQVL</sequence>
<dbReference type="InterPro" id="IPR025875">
    <property type="entry name" value="Leu-rich_rpt_4"/>
</dbReference>
<evidence type="ECO:0000256" key="4">
    <source>
        <dbReference type="ARBA" id="ARBA00022729"/>
    </source>
</evidence>
<evidence type="ECO:0000313" key="9">
    <source>
        <dbReference type="EMBL" id="KAK1365955.1"/>
    </source>
</evidence>
<evidence type="ECO:0000256" key="3">
    <source>
        <dbReference type="ARBA" id="ARBA00022692"/>
    </source>
</evidence>
<dbReference type="GO" id="GO:0016020">
    <property type="term" value="C:membrane"/>
    <property type="evidence" value="ECO:0007669"/>
    <property type="project" value="UniProtKB-SubCell"/>
</dbReference>
<reference evidence="9" key="2">
    <citation type="submission" date="2023-05" db="EMBL/GenBank/DDBJ databases">
        <authorList>
            <person name="Schelkunov M.I."/>
        </authorList>
    </citation>
    <scope>NUCLEOTIDE SEQUENCE</scope>
    <source>
        <strain evidence="9">Hsosn_3</strain>
        <tissue evidence="9">Leaf</tissue>
    </source>
</reference>
<dbReference type="Pfam" id="PF12799">
    <property type="entry name" value="LRR_4"/>
    <property type="match status" value="1"/>
</dbReference>
<evidence type="ECO:0000313" key="10">
    <source>
        <dbReference type="Proteomes" id="UP001237642"/>
    </source>
</evidence>
<keyword evidence="2" id="KW-0433">Leucine-rich repeat</keyword>
<name>A0AAD8M8D8_9APIA</name>
<reference evidence="9" key="1">
    <citation type="submission" date="2023-02" db="EMBL/GenBank/DDBJ databases">
        <title>Genome of toxic invasive species Heracleum sosnowskyi carries increased number of genes despite the absence of recent whole-genome duplications.</title>
        <authorList>
            <person name="Schelkunov M."/>
            <person name="Shtratnikova V."/>
            <person name="Makarenko M."/>
            <person name="Klepikova A."/>
            <person name="Omelchenko D."/>
            <person name="Novikova G."/>
            <person name="Obukhova E."/>
            <person name="Bogdanov V."/>
            <person name="Penin A."/>
            <person name="Logacheva M."/>
        </authorList>
    </citation>
    <scope>NUCLEOTIDE SEQUENCE</scope>
    <source>
        <strain evidence="9">Hsosn_3</strain>
        <tissue evidence="9">Leaf</tissue>
    </source>
</reference>
<protein>
    <recommendedName>
        <fullName evidence="8">Leucine-rich repeat-containing N-terminal plant-type domain-containing protein</fullName>
    </recommendedName>
</protein>
<dbReference type="SUPFAM" id="SSF52058">
    <property type="entry name" value="L domain-like"/>
    <property type="match status" value="1"/>
</dbReference>
<dbReference type="Pfam" id="PF08263">
    <property type="entry name" value="LRRNT_2"/>
    <property type="match status" value="1"/>
</dbReference>
<comment type="subcellular location">
    <subcellularLocation>
        <location evidence="1">Membrane</location>
        <topology evidence="1">Single-pass membrane protein</topology>
    </subcellularLocation>
</comment>
<organism evidence="9 10">
    <name type="scientific">Heracleum sosnowskyi</name>
    <dbReference type="NCBI Taxonomy" id="360622"/>
    <lineage>
        <taxon>Eukaryota</taxon>
        <taxon>Viridiplantae</taxon>
        <taxon>Streptophyta</taxon>
        <taxon>Embryophyta</taxon>
        <taxon>Tracheophyta</taxon>
        <taxon>Spermatophyta</taxon>
        <taxon>Magnoliopsida</taxon>
        <taxon>eudicotyledons</taxon>
        <taxon>Gunneridae</taxon>
        <taxon>Pentapetalae</taxon>
        <taxon>asterids</taxon>
        <taxon>campanulids</taxon>
        <taxon>Apiales</taxon>
        <taxon>Apiaceae</taxon>
        <taxon>Apioideae</taxon>
        <taxon>apioid superclade</taxon>
        <taxon>Tordylieae</taxon>
        <taxon>Tordyliinae</taxon>
        <taxon>Heracleum</taxon>
    </lineage>
</organism>
<keyword evidence="5" id="KW-0677">Repeat</keyword>
<proteinExistence type="predicted"/>
<keyword evidence="10" id="KW-1185">Reference proteome</keyword>
<evidence type="ECO:0000256" key="2">
    <source>
        <dbReference type="ARBA" id="ARBA00022614"/>
    </source>
</evidence>
<dbReference type="EMBL" id="JAUIZM010000009">
    <property type="protein sequence ID" value="KAK1365955.1"/>
    <property type="molecule type" value="Genomic_DNA"/>
</dbReference>
<dbReference type="InterPro" id="IPR013210">
    <property type="entry name" value="LRR_N_plant-typ"/>
</dbReference>
<keyword evidence="6" id="KW-1133">Transmembrane helix</keyword>
<keyword evidence="4" id="KW-0732">Signal</keyword>
<dbReference type="PANTHER" id="PTHR47988">
    <property type="entry name" value="SOMATIC EMBRYOGENESIS RECEPTOR KINASE 1"/>
    <property type="match status" value="1"/>
</dbReference>
<dbReference type="Proteomes" id="UP001237642">
    <property type="component" value="Unassembled WGS sequence"/>
</dbReference>
<feature type="domain" description="Leucine-rich repeat-containing N-terminal plant-type" evidence="8">
    <location>
        <begin position="15"/>
        <end position="50"/>
    </location>
</feature>
<dbReference type="Gene3D" id="3.80.10.10">
    <property type="entry name" value="Ribonuclease Inhibitor"/>
    <property type="match status" value="1"/>
</dbReference>
<keyword evidence="3" id="KW-0812">Transmembrane</keyword>
<evidence type="ECO:0000256" key="5">
    <source>
        <dbReference type="ARBA" id="ARBA00022737"/>
    </source>
</evidence>
<evidence type="ECO:0000256" key="1">
    <source>
        <dbReference type="ARBA" id="ARBA00004167"/>
    </source>
</evidence>
<evidence type="ECO:0000256" key="6">
    <source>
        <dbReference type="ARBA" id="ARBA00022989"/>
    </source>
</evidence>
<evidence type="ECO:0000256" key="7">
    <source>
        <dbReference type="ARBA" id="ARBA00023136"/>
    </source>
</evidence>